<feature type="compositionally biased region" description="Low complexity" evidence="1">
    <location>
        <begin position="26"/>
        <end position="41"/>
    </location>
</feature>
<sequence length="132" mass="13520">MTECQSPAPEPSPESVRRSLRSLAEGSAPRRSSTAPASAGSDPGPLEEVVEDAERAVSCAVAAAAFLLDVGLNALDDAVTAAERCGHDQVAQRGRRSRAILRDLDAALSGRDLDAASAGHDSEGAVIGTAKR</sequence>
<accession>A0ABD6CH41</accession>
<evidence type="ECO:0000313" key="2">
    <source>
        <dbReference type="EMBL" id="MFD1597470.1"/>
    </source>
</evidence>
<evidence type="ECO:0000313" key="3">
    <source>
        <dbReference type="Proteomes" id="UP001597085"/>
    </source>
</evidence>
<reference evidence="2 3" key="1">
    <citation type="journal article" date="2019" name="Int. J. Syst. Evol. Microbiol.">
        <title>The Global Catalogue of Microorganisms (GCM) 10K type strain sequencing project: providing services to taxonomists for standard genome sequencing and annotation.</title>
        <authorList>
            <consortium name="The Broad Institute Genomics Platform"/>
            <consortium name="The Broad Institute Genome Sequencing Center for Infectious Disease"/>
            <person name="Wu L."/>
            <person name="Ma J."/>
        </authorList>
    </citation>
    <scope>NUCLEOTIDE SEQUENCE [LARGE SCALE GENOMIC DNA]</scope>
    <source>
        <strain evidence="2 3">CGMCC 1.12121</strain>
    </source>
</reference>
<protein>
    <submittedName>
        <fullName evidence="2">Uncharacterized protein</fullName>
    </submittedName>
</protein>
<dbReference type="EMBL" id="JBHUDK010000002">
    <property type="protein sequence ID" value="MFD1597470.1"/>
    <property type="molecule type" value="Genomic_DNA"/>
</dbReference>
<evidence type="ECO:0000256" key="1">
    <source>
        <dbReference type="SAM" id="MobiDB-lite"/>
    </source>
</evidence>
<organism evidence="2 3">
    <name type="scientific">Halobellus rarus</name>
    <dbReference type="NCBI Taxonomy" id="1126237"/>
    <lineage>
        <taxon>Archaea</taxon>
        <taxon>Methanobacteriati</taxon>
        <taxon>Methanobacteriota</taxon>
        <taxon>Stenosarchaea group</taxon>
        <taxon>Halobacteria</taxon>
        <taxon>Halobacteriales</taxon>
        <taxon>Haloferacaceae</taxon>
        <taxon>Halobellus</taxon>
    </lineage>
</organism>
<dbReference type="RefSeq" id="WP_256421650.1">
    <property type="nucleotide sequence ID" value="NZ_JANHDI010000008.1"/>
</dbReference>
<dbReference type="InterPro" id="IPR058272">
    <property type="entry name" value="DUF7966"/>
</dbReference>
<proteinExistence type="predicted"/>
<feature type="region of interest" description="Disordered" evidence="1">
    <location>
        <begin position="1"/>
        <end position="52"/>
    </location>
</feature>
<comment type="caution">
    <text evidence="2">The sequence shown here is derived from an EMBL/GenBank/DDBJ whole genome shotgun (WGS) entry which is preliminary data.</text>
</comment>
<gene>
    <name evidence="2" type="ORF">ACFSBX_00580</name>
</gene>
<name>A0ABD6CH41_9EURY</name>
<dbReference type="Pfam" id="PF25920">
    <property type="entry name" value="DUF7966"/>
    <property type="match status" value="1"/>
</dbReference>
<keyword evidence="3" id="KW-1185">Reference proteome</keyword>
<dbReference type="AlphaFoldDB" id="A0ABD6CH41"/>
<dbReference type="Proteomes" id="UP001597085">
    <property type="component" value="Unassembled WGS sequence"/>
</dbReference>